<dbReference type="EMBL" id="FNKH01000002">
    <property type="protein sequence ID" value="SDQ62145.1"/>
    <property type="molecule type" value="Genomic_DNA"/>
</dbReference>
<comment type="similarity">
    <text evidence="1">Belongs to the AB hydrolase superfamily. AB hydrolase 2 family.</text>
</comment>
<evidence type="ECO:0000313" key="5">
    <source>
        <dbReference type="Proteomes" id="UP000181917"/>
    </source>
</evidence>
<dbReference type="AlphaFoldDB" id="A0A1H1CD79"/>
<evidence type="ECO:0000256" key="2">
    <source>
        <dbReference type="ARBA" id="ARBA00022801"/>
    </source>
</evidence>
<dbReference type="InterPro" id="IPR003140">
    <property type="entry name" value="PLipase/COase/thioEstase"/>
</dbReference>
<keyword evidence="5" id="KW-1185">Reference proteome</keyword>
<dbReference type="OrthoDB" id="9780848at2"/>
<accession>A0A1H1CD79</accession>
<proteinExistence type="inferred from homology"/>
<dbReference type="GO" id="GO:0016787">
    <property type="term" value="F:hydrolase activity"/>
    <property type="evidence" value="ECO:0007669"/>
    <property type="project" value="UniProtKB-KW"/>
</dbReference>
<gene>
    <name evidence="4" type="ORF">SAMN04489742_1865</name>
</gene>
<reference evidence="4 5" key="1">
    <citation type="submission" date="2016-10" db="EMBL/GenBank/DDBJ databases">
        <authorList>
            <person name="de Groot N.N."/>
        </authorList>
    </citation>
    <scope>NUCLEOTIDE SEQUENCE [LARGE SCALE GENOMIC DNA]</scope>
    <source>
        <strain evidence="4 5">DSM 20117</strain>
    </source>
</reference>
<sequence>MTTAVWSRPEDERAGTELLVMIHGYGSSEERVLPLFEALPANVTGVALRGHFDVGANYGWFLLDAFLASDFADVVSSANKVFAWLDPVLASGKFTGASLLGFSQGMAMATTLIRLRPTAFRAAVGLSGFVLENELLTLTDDLDGTLPFFWGRDAADVVIHQDAVDYAADWLEAHTRLTARTYPGMGHNIGPDEIRDVGIFLKTYLG</sequence>
<evidence type="ECO:0000313" key="4">
    <source>
        <dbReference type="EMBL" id="SDQ62145.1"/>
    </source>
</evidence>
<dbReference type="PANTHER" id="PTHR10655">
    <property type="entry name" value="LYSOPHOSPHOLIPASE-RELATED"/>
    <property type="match status" value="1"/>
</dbReference>
<name>A0A1H1CD79_9MICC</name>
<organism evidence="4 5">
    <name type="scientific">Crystallibacter crystallopoietes</name>
    <dbReference type="NCBI Taxonomy" id="37928"/>
    <lineage>
        <taxon>Bacteria</taxon>
        <taxon>Bacillati</taxon>
        <taxon>Actinomycetota</taxon>
        <taxon>Actinomycetes</taxon>
        <taxon>Micrococcales</taxon>
        <taxon>Micrococcaceae</taxon>
        <taxon>Crystallibacter</taxon>
    </lineage>
</organism>
<dbReference type="STRING" id="37928.SAMN04489742_1865"/>
<dbReference type="Proteomes" id="UP000181917">
    <property type="component" value="Unassembled WGS sequence"/>
</dbReference>
<evidence type="ECO:0000259" key="3">
    <source>
        <dbReference type="Pfam" id="PF02230"/>
    </source>
</evidence>
<dbReference type="PANTHER" id="PTHR10655:SF17">
    <property type="entry name" value="LYSOPHOSPHOLIPASE-LIKE PROTEIN 1"/>
    <property type="match status" value="1"/>
</dbReference>
<feature type="domain" description="Phospholipase/carboxylesterase/thioesterase" evidence="3">
    <location>
        <begin position="13"/>
        <end position="203"/>
    </location>
</feature>
<dbReference type="SUPFAM" id="SSF53474">
    <property type="entry name" value="alpha/beta-Hydrolases"/>
    <property type="match status" value="1"/>
</dbReference>
<dbReference type="KEGG" id="acry:AC20117_08040"/>
<keyword evidence="2" id="KW-0378">Hydrolase</keyword>
<dbReference type="Pfam" id="PF02230">
    <property type="entry name" value="Abhydrolase_2"/>
    <property type="match status" value="1"/>
</dbReference>
<dbReference type="Gene3D" id="3.40.50.1820">
    <property type="entry name" value="alpha/beta hydrolase"/>
    <property type="match status" value="1"/>
</dbReference>
<protein>
    <submittedName>
        <fullName evidence="4">Phospholipase/carboxylesterase</fullName>
    </submittedName>
</protein>
<dbReference type="InterPro" id="IPR029058">
    <property type="entry name" value="AB_hydrolase_fold"/>
</dbReference>
<dbReference type="InterPro" id="IPR050565">
    <property type="entry name" value="LYPA1-2/EST-like"/>
</dbReference>
<evidence type="ECO:0000256" key="1">
    <source>
        <dbReference type="ARBA" id="ARBA00006499"/>
    </source>
</evidence>
<dbReference type="RefSeq" id="WP_074700169.1">
    <property type="nucleotide sequence ID" value="NZ_CP018863.1"/>
</dbReference>